<protein>
    <submittedName>
        <fullName evidence="2">Helix-turn-helix domain-containing protein</fullName>
    </submittedName>
</protein>
<comment type="caution">
    <text evidence="2">The sequence shown here is derived from an EMBL/GenBank/DDBJ whole genome shotgun (WGS) entry which is preliminary data.</text>
</comment>
<reference evidence="2 3" key="1">
    <citation type="submission" date="2021-10" db="EMBL/GenBank/DDBJ databases">
        <title>Anaerobic single-cell dispensing facilitates the cultivation of human gut bacteria.</title>
        <authorList>
            <person name="Afrizal A."/>
        </authorList>
    </citation>
    <scope>NUCLEOTIDE SEQUENCE [LARGE SCALE GENOMIC DNA]</scope>
    <source>
        <strain evidence="2 3">CLA-AA-H246</strain>
    </source>
</reference>
<dbReference type="Proteomes" id="UP001299235">
    <property type="component" value="Unassembled WGS sequence"/>
</dbReference>
<proteinExistence type="predicted"/>
<sequence length="118" mass="13373">MKYKQIDIKEAADRFRNGEAVYAARCIGGMSFREVTAATMLLVMEIPVPETETKPEKVKKAPQQKKTIDRGKVKALHEAGWSNAKIADEMKCSAWSVSMILKELREQEEKQSEVNTDK</sequence>
<gene>
    <name evidence="2" type="ORF">LKD42_14735</name>
</gene>
<name>A0ABS8EZ47_9FIRM</name>
<dbReference type="EMBL" id="JAJEQE010000087">
    <property type="protein sequence ID" value="MCC2150481.1"/>
    <property type="molecule type" value="Genomic_DNA"/>
</dbReference>
<evidence type="ECO:0000313" key="3">
    <source>
        <dbReference type="Proteomes" id="UP001299235"/>
    </source>
</evidence>
<evidence type="ECO:0000313" key="2">
    <source>
        <dbReference type="EMBL" id="MCC2150481.1"/>
    </source>
</evidence>
<dbReference type="Gene3D" id="1.10.10.60">
    <property type="entry name" value="Homeodomain-like"/>
    <property type="match status" value="1"/>
</dbReference>
<feature type="region of interest" description="Disordered" evidence="1">
    <location>
        <begin position="51"/>
        <end position="72"/>
    </location>
</feature>
<accession>A0ABS8EZ47</accession>
<organism evidence="2 3">
    <name type="scientific">Hominisplanchenecus faecis</name>
    <dbReference type="NCBI Taxonomy" id="2885351"/>
    <lineage>
        <taxon>Bacteria</taxon>
        <taxon>Bacillati</taxon>
        <taxon>Bacillota</taxon>
        <taxon>Clostridia</taxon>
        <taxon>Lachnospirales</taxon>
        <taxon>Lachnospiraceae</taxon>
        <taxon>Hominisplanchenecus</taxon>
    </lineage>
</organism>
<keyword evidence="3" id="KW-1185">Reference proteome</keyword>
<dbReference type="RefSeq" id="WP_248836141.1">
    <property type="nucleotide sequence ID" value="NZ_JAJEQE010000087.1"/>
</dbReference>
<evidence type="ECO:0000256" key="1">
    <source>
        <dbReference type="SAM" id="MobiDB-lite"/>
    </source>
</evidence>